<keyword evidence="2" id="KW-0732">Signal</keyword>
<evidence type="ECO:0000313" key="4">
    <source>
        <dbReference type="Proteomes" id="UP001242811"/>
    </source>
</evidence>
<dbReference type="EMBL" id="JAUSWA010000022">
    <property type="protein sequence ID" value="MDQ0495496.1"/>
    <property type="molecule type" value="Genomic_DNA"/>
</dbReference>
<organism evidence="3 4">
    <name type="scientific">Paenibacillus brasilensis</name>
    <dbReference type="NCBI Taxonomy" id="128574"/>
    <lineage>
        <taxon>Bacteria</taxon>
        <taxon>Bacillati</taxon>
        <taxon>Bacillota</taxon>
        <taxon>Bacilli</taxon>
        <taxon>Bacillales</taxon>
        <taxon>Paenibacillaceae</taxon>
        <taxon>Paenibacillus</taxon>
    </lineage>
</organism>
<evidence type="ECO:0000313" key="3">
    <source>
        <dbReference type="EMBL" id="MDQ0495496.1"/>
    </source>
</evidence>
<dbReference type="InterPro" id="IPR006540">
    <property type="entry name" value="Lactococcin_972"/>
</dbReference>
<dbReference type="Pfam" id="PF09683">
    <property type="entry name" value="Lactococcin_972"/>
    <property type="match status" value="1"/>
</dbReference>
<protein>
    <recommendedName>
        <fullName evidence="5">Lactococcin 972 family bacteriocin</fullName>
    </recommendedName>
</protein>
<feature type="chain" id="PRO_5047100171" description="Lactococcin 972 family bacteriocin" evidence="2">
    <location>
        <begin position="26"/>
        <end position="136"/>
    </location>
</feature>
<sequence length="136" mass="14458">MKTKRALVALFAAAMLVVSASQAMAETNSNLTSGSVDLTNAPLQNESVTPFKVTTAVDAGGGQWDYGTSPVFGWGISKQVWSNYNHPKYYHSSSCSIGTTESHSGSQRGGNTAYSSATGERDAKTHAYWKVEDGVE</sequence>
<feature type="compositionally biased region" description="Polar residues" evidence="1">
    <location>
        <begin position="95"/>
        <end position="118"/>
    </location>
</feature>
<dbReference type="RefSeq" id="WP_152379239.1">
    <property type="nucleotide sequence ID" value="NZ_CP045298.1"/>
</dbReference>
<comment type="caution">
    <text evidence="3">The sequence shown here is derived from an EMBL/GenBank/DDBJ whole genome shotgun (WGS) entry which is preliminary data.</text>
</comment>
<feature type="compositionally biased region" description="Basic and acidic residues" evidence="1">
    <location>
        <begin position="119"/>
        <end position="136"/>
    </location>
</feature>
<proteinExistence type="predicted"/>
<dbReference type="Proteomes" id="UP001242811">
    <property type="component" value="Unassembled WGS sequence"/>
</dbReference>
<dbReference type="Gene3D" id="2.60.40.2850">
    <property type="match status" value="1"/>
</dbReference>
<name>A0ABU0L1D9_9BACL</name>
<evidence type="ECO:0000256" key="1">
    <source>
        <dbReference type="SAM" id="MobiDB-lite"/>
    </source>
</evidence>
<feature type="region of interest" description="Disordered" evidence="1">
    <location>
        <begin position="95"/>
        <end position="136"/>
    </location>
</feature>
<reference evidence="3 4" key="1">
    <citation type="submission" date="2023-07" db="EMBL/GenBank/DDBJ databases">
        <title>Genomic Encyclopedia of Type Strains, Phase IV (KMG-IV): sequencing the most valuable type-strain genomes for metagenomic binning, comparative biology and taxonomic classification.</title>
        <authorList>
            <person name="Goeker M."/>
        </authorList>
    </citation>
    <scope>NUCLEOTIDE SEQUENCE [LARGE SCALE GENOMIC DNA]</scope>
    <source>
        <strain evidence="3 4">DSM 14914</strain>
    </source>
</reference>
<evidence type="ECO:0008006" key="5">
    <source>
        <dbReference type="Google" id="ProtNLM"/>
    </source>
</evidence>
<feature type="signal peptide" evidence="2">
    <location>
        <begin position="1"/>
        <end position="25"/>
    </location>
</feature>
<gene>
    <name evidence="3" type="ORF">QOZ95_003675</name>
</gene>
<keyword evidence="4" id="KW-1185">Reference proteome</keyword>
<accession>A0ABU0L1D9</accession>
<evidence type="ECO:0000256" key="2">
    <source>
        <dbReference type="SAM" id="SignalP"/>
    </source>
</evidence>